<dbReference type="GO" id="GO:0005886">
    <property type="term" value="C:plasma membrane"/>
    <property type="evidence" value="ECO:0007669"/>
    <property type="project" value="TreeGrafter"/>
</dbReference>
<evidence type="ECO:0000256" key="3">
    <source>
        <dbReference type="SAM" id="MobiDB-lite"/>
    </source>
</evidence>
<feature type="transmembrane region" description="Helical" evidence="4">
    <location>
        <begin position="329"/>
        <end position="350"/>
    </location>
</feature>
<evidence type="ECO:0000259" key="5">
    <source>
        <dbReference type="Pfam" id="PF16214"/>
    </source>
</evidence>
<gene>
    <name evidence="6" type="ORF">MNOR_LOCUS10113</name>
</gene>
<dbReference type="GO" id="GO:0000166">
    <property type="term" value="F:nucleotide binding"/>
    <property type="evidence" value="ECO:0007669"/>
    <property type="project" value="UniProtKB-KW"/>
</dbReference>
<feature type="non-terminal residue" evidence="6">
    <location>
        <position position="468"/>
    </location>
</feature>
<reference evidence="6 7" key="1">
    <citation type="submission" date="2024-05" db="EMBL/GenBank/DDBJ databases">
        <authorList>
            <person name="Wallberg A."/>
        </authorList>
    </citation>
    <scope>NUCLEOTIDE SEQUENCE [LARGE SCALE GENOMIC DNA]</scope>
</reference>
<dbReference type="Pfam" id="PF16214">
    <property type="entry name" value="AC_N"/>
    <property type="match status" value="1"/>
</dbReference>
<feature type="transmembrane region" description="Helical" evidence="4">
    <location>
        <begin position="356"/>
        <end position="377"/>
    </location>
</feature>
<proteinExistence type="predicted"/>
<dbReference type="PANTHER" id="PTHR45627:SF16">
    <property type="entry name" value="ADENYLATE CYCLASE"/>
    <property type="match status" value="1"/>
</dbReference>
<name>A0AAV2QCD7_MEGNR</name>
<accession>A0AAV2QCD7</accession>
<keyword evidence="1" id="KW-0547">Nucleotide-binding</keyword>
<comment type="caution">
    <text evidence="6">The sequence shown here is derived from an EMBL/GenBank/DDBJ whole genome shotgun (WGS) entry which is preliminary data.</text>
</comment>
<feature type="transmembrane region" description="Helical" evidence="4">
    <location>
        <begin position="386"/>
        <end position="408"/>
    </location>
</feature>
<keyword evidence="4" id="KW-0472">Membrane</keyword>
<organism evidence="6 7">
    <name type="scientific">Meganyctiphanes norvegica</name>
    <name type="common">Northern krill</name>
    <name type="synonym">Thysanopoda norvegica</name>
    <dbReference type="NCBI Taxonomy" id="48144"/>
    <lineage>
        <taxon>Eukaryota</taxon>
        <taxon>Metazoa</taxon>
        <taxon>Ecdysozoa</taxon>
        <taxon>Arthropoda</taxon>
        <taxon>Crustacea</taxon>
        <taxon>Multicrustacea</taxon>
        <taxon>Malacostraca</taxon>
        <taxon>Eumalacostraca</taxon>
        <taxon>Eucarida</taxon>
        <taxon>Euphausiacea</taxon>
        <taxon>Euphausiidae</taxon>
        <taxon>Meganyctiphanes</taxon>
    </lineage>
</organism>
<sequence>MQTVIKINNNVRVGPEPGQESSLLETDVLNPTNNLDVGLLGKRVRKNNVISPEKRDLINGSSFCDDQSNTRDLINGEITRVDQSNVRDLINGKISCDDQSNAIDVTTTSKESNTGDVKIHNTQPGLTIFTVPSKPDIDIEADDARGECSVGFQARHVVPGGRTTAFISDSVSVVVPTPGAISRAVAGAAASCCPAVRMKVHADAGTHLLQEGVSVSAARSSSLRHSKTNGSTHTSLESRPSTGEPPPRKSNWEVIEHYHKSGLVGASSPKNPPEEEEPKEEVESILQERSSWWDMCGLCKQVFRSHQFKNIHVEVLYQRYFLRMNQSNLTSLLGLLIVVVLLMLVLNYLLNVTSSTTMHAIFLGVFALVYILLEILLAKLILLNEVYLIIFSYVILISFFGMELLIVLSSEPHTASAGVWATLFFIYMTYTLLPLRIPEATIGGLLLSVAQIACAAAHNADDAYLWKQ</sequence>
<dbReference type="EMBL" id="CAXKWB010005023">
    <property type="protein sequence ID" value="CAL4076326.1"/>
    <property type="molecule type" value="Genomic_DNA"/>
</dbReference>
<keyword evidence="7" id="KW-1185">Reference proteome</keyword>
<dbReference type="AlphaFoldDB" id="A0AAV2QCD7"/>
<dbReference type="InterPro" id="IPR032628">
    <property type="entry name" value="AC_N"/>
</dbReference>
<dbReference type="PANTHER" id="PTHR45627">
    <property type="entry name" value="ADENYLATE CYCLASE TYPE 1"/>
    <property type="match status" value="1"/>
</dbReference>
<keyword evidence="4" id="KW-0812">Transmembrane</keyword>
<dbReference type="GO" id="GO:0007189">
    <property type="term" value="P:adenylate cyclase-activating G protein-coupled receptor signaling pathway"/>
    <property type="evidence" value="ECO:0007669"/>
    <property type="project" value="TreeGrafter"/>
</dbReference>
<dbReference type="Proteomes" id="UP001497623">
    <property type="component" value="Unassembled WGS sequence"/>
</dbReference>
<evidence type="ECO:0000313" key="7">
    <source>
        <dbReference type="Proteomes" id="UP001497623"/>
    </source>
</evidence>
<keyword evidence="2" id="KW-0456">Lyase</keyword>
<feature type="transmembrane region" description="Helical" evidence="4">
    <location>
        <begin position="414"/>
        <end position="433"/>
    </location>
</feature>
<protein>
    <recommendedName>
        <fullName evidence="5">Adenylate cyclase N-terminal domain-containing protein</fullName>
    </recommendedName>
</protein>
<keyword evidence="4" id="KW-1133">Transmembrane helix</keyword>
<feature type="compositionally biased region" description="Polar residues" evidence="3">
    <location>
        <begin position="228"/>
        <end position="241"/>
    </location>
</feature>
<evidence type="ECO:0000256" key="4">
    <source>
        <dbReference type="SAM" id="Phobius"/>
    </source>
</evidence>
<dbReference type="GO" id="GO:0004016">
    <property type="term" value="F:adenylate cyclase activity"/>
    <property type="evidence" value="ECO:0007669"/>
    <property type="project" value="TreeGrafter"/>
</dbReference>
<feature type="domain" description="Adenylate cyclase N-terminal" evidence="5">
    <location>
        <begin position="241"/>
        <end position="468"/>
    </location>
</feature>
<evidence type="ECO:0000313" key="6">
    <source>
        <dbReference type="EMBL" id="CAL4076326.1"/>
    </source>
</evidence>
<feature type="region of interest" description="Disordered" evidence="3">
    <location>
        <begin position="216"/>
        <end position="250"/>
    </location>
</feature>
<evidence type="ECO:0000256" key="2">
    <source>
        <dbReference type="ARBA" id="ARBA00023239"/>
    </source>
</evidence>
<evidence type="ECO:0000256" key="1">
    <source>
        <dbReference type="ARBA" id="ARBA00022741"/>
    </source>
</evidence>